<dbReference type="Proteomes" id="UP000315252">
    <property type="component" value="Unassembled WGS sequence"/>
</dbReference>
<name>A0A545TKT0_9PROT</name>
<dbReference type="Pfam" id="PF23296">
    <property type="entry name" value="DUF7079"/>
    <property type="match status" value="1"/>
</dbReference>
<reference evidence="2 3" key="1">
    <citation type="submission" date="2019-06" db="EMBL/GenBank/DDBJ databases">
        <title>Whole genome sequence for Rhodospirillaceae sp. R148.</title>
        <authorList>
            <person name="Wang G."/>
        </authorList>
    </citation>
    <scope>NUCLEOTIDE SEQUENCE [LARGE SCALE GENOMIC DNA]</scope>
    <source>
        <strain evidence="2 3">R148</strain>
    </source>
</reference>
<gene>
    <name evidence="2" type="ORF">FKG95_19815</name>
</gene>
<proteinExistence type="predicted"/>
<evidence type="ECO:0000313" key="2">
    <source>
        <dbReference type="EMBL" id="TQV77807.1"/>
    </source>
</evidence>
<dbReference type="OrthoDB" id="8684941at2"/>
<feature type="domain" description="DUF7079" evidence="1">
    <location>
        <begin position="9"/>
        <end position="118"/>
    </location>
</feature>
<evidence type="ECO:0000313" key="3">
    <source>
        <dbReference type="Proteomes" id="UP000315252"/>
    </source>
</evidence>
<comment type="caution">
    <text evidence="2">The sequence shown here is derived from an EMBL/GenBank/DDBJ whole genome shotgun (WGS) entry which is preliminary data.</text>
</comment>
<dbReference type="AlphaFoldDB" id="A0A545TKT0"/>
<protein>
    <recommendedName>
        <fullName evidence="1">DUF7079 domain-containing protein</fullName>
    </recommendedName>
</protein>
<organism evidence="2 3">
    <name type="scientific">Denitrobaculum tricleocarpae</name>
    <dbReference type="NCBI Taxonomy" id="2591009"/>
    <lineage>
        <taxon>Bacteria</taxon>
        <taxon>Pseudomonadati</taxon>
        <taxon>Pseudomonadota</taxon>
        <taxon>Alphaproteobacteria</taxon>
        <taxon>Rhodospirillales</taxon>
        <taxon>Rhodospirillaceae</taxon>
        <taxon>Denitrobaculum</taxon>
    </lineage>
</organism>
<keyword evidence="3" id="KW-1185">Reference proteome</keyword>
<accession>A0A545TKT0</accession>
<dbReference type="RefSeq" id="WP_142898150.1">
    <property type="nucleotide sequence ID" value="NZ_ML660058.1"/>
</dbReference>
<dbReference type="EMBL" id="VHSH01000007">
    <property type="protein sequence ID" value="TQV77807.1"/>
    <property type="molecule type" value="Genomic_DNA"/>
</dbReference>
<dbReference type="InterPro" id="IPR055507">
    <property type="entry name" value="DUF7079"/>
</dbReference>
<sequence>MHNAEEITRRAPVWRALSDLFLDTELDETDFAGIAETIRAAGFTADQAEEILRFEVTPVFWGNMLAAAGEWEPWSQSQVCEMVCKRLRSRPRYFTWFHDWRTRRQMTLVRPDWRRVRECLERGLV</sequence>
<evidence type="ECO:0000259" key="1">
    <source>
        <dbReference type="Pfam" id="PF23296"/>
    </source>
</evidence>